<accession>A0A8J7RWK4</accession>
<evidence type="ECO:0000313" key="2">
    <source>
        <dbReference type="Proteomes" id="UP000672602"/>
    </source>
</evidence>
<reference evidence="1" key="1">
    <citation type="submission" date="2021-04" db="EMBL/GenBank/DDBJ databases">
        <authorList>
            <person name="Zhang D.-C."/>
        </authorList>
    </citation>
    <scope>NUCLEOTIDE SEQUENCE</scope>
    <source>
        <strain evidence="1">CGMCC 1.15697</strain>
    </source>
</reference>
<comment type="caution">
    <text evidence="1">The sequence shown here is derived from an EMBL/GenBank/DDBJ whole genome shotgun (WGS) entry which is preliminary data.</text>
</comment>
<dbReference type="AlphaFoldDB" id="A0A8J7RWK4"/>
<name>A0A8J7RWK4_9PROT</name>
<evidence type="ECO:0000313" key="1">
    <source>
        <dbReference type="EMBL" id="MBP5856037.1"/>
    </source>
</evidence>
<keyword evidence="2" id="KW-1185">Reference proteome</keyword>
<gene>
    <name evidence="1" type="ORF">KAJ83_03390</name>
</gene>
<sequence>MSIEITFRCPPEWVDILPRPVRGTEALPEWLRTMPATADSDLLGAPVRTLKHCPPLIDAMGAGWLMPLAADVEVSADGRFDWNWSPPPTRFERLTRAPLGLHVSAQAAGSPIGKPGQLFLKFMNFWTVETPPGWSVLFTHPASRTDLPFRTLSGLVDCDRFSHGLVHFPAIWTGEGFVGRLPAGTPVAQLIPVPRGVGARFGTLDGGDGARFEETQEAIAEAPGGYRKHYRVGGRSAD</sequence>
<dbReference type="Proteomes" id="UP000672602">
    <property type="component" value="Unassembled WGS sequence"/>
</dbReference>
<proteinExistence type="predicted"/>
<protein>
    <submittedName>
        <fullName evidence="1">Uncharacterized protein</fullName>
    </submittedName>
</protein>
<organism evidence="1 2">
    <name type="scientific">Marivibrio halodurans</name>
    <dbReference type="NCBI Taxonomy" id="2039722"/>
    <lineage>
        <taxon>Bacteria</taxon>
        <taxon>Pseudomonadati</taxon>
        <taxon>Pseudomonadota</taxon>
        <taxon>Alphaproteobacteria</taxon>
        <taxon>Rhodospirillales</taxon>
        <taxon>Rhodospirillaceae</taxon>
        <taxon>Marivibrio</taxon>
    </lineage>
</organism>
<dbReference type="RefSeq" id="WP_210680589.1">
    <property type="nucleotide sequence ID" value="NZ_JAGMWN010000001.1"/>
</dbReference>
<dbReference type="EMBL" id="JAGMWN010000001">
    <property type="protein sequence ID" value="MBP5856037.1"/>
    <property type="molecule type" value="Genomic_DNA"/>
</dbReference>